<sequence length="231" mass="26142">MGIVIAPSIVYSRRNRVRRRHNCTIQRTFGNEAILPHKNPQVRDENIQSDTCNSVPTSVVLQLCGPLLNSDRVIVTDNYYTSIDLANKLIDKSTNLLGTLRSNRKYNPETLVNKKLKRGEIVAQQNERGITILKCADKRDILVLSTCHGDDTVPVQRRNGIVNTPKTIMDYNKCKAAIDLSDQLSSYSTPLRRSLKWHRKVAIELLLGTTVVNARMRFCQITGKKIANQFP</sequence>
<evidence type="ECO:0000313" key="2">
    <source>
        <dbReference type="EMBL" id="KAJ8879318.1"/>
    </source>
</evidence>
<comment type="caution">
    <text evidence="2">The sequence shown here is derived from an EMBL/GenBank/DDBJ whole genome shotgun (WGS) entry which is preliminary data.</text>
</comment>
<keyword evidence="3" id="KW-1185">Reference proteome</keyword>
<dbReference type="PANTHER" id="PTHR46599:SF3">
    <property type="entry name" value="PIGGYBAC TRANSPOSABLE ELEMENT-DERIVED PROTEIN 4"/>
    <property type="match status" value="1"/>
</dbReference>
<accession>A0ABQ9H4T8</accession>
<evidence type="ECO:0000259" key="1">
    <source>
        <dbReference type="Pfam" id="PF13843"/>
    </source>
</evidence>
<reference evidence="2 3" key="1">
    <citation type="submission" date="2023-02" db="EMBL/GenBank/DDBJ databases">
        <title>LHISI_Scaffold_Assembly.</title>
        <authorList>
            <person name="Stuart O.P."/>
            <person name="Cleave R."/>
            <person name="Magrath M.J.L."/>
            <person name="Mikheyev A.S."/>
        </authorList>
    </citation>
    <scope>NUCLEOTIDE SEQUENCE [LARGE SCALE GENOMIC DNA]</scope>
    <source>
        <strain evidence="2">Daus_M_001</strain>
        <tissue evidence="2">Leg muscle</tissue>
    </source>
</reference>
<dbReference type="Proteomes" id="UP001159363">
    <property type="component" value="Chromosome 6"/>
</dbReference>
<dbReference type="EMBL" id="JARBHB010000007">
    <property type="protein sequence ID" value="KAJ8879318.1"/>
    <property type="molecule type" value="Genomic_DNA"/>
</dbReference>
<name>A0ABQ9H4T8_9NEOP</name>
<proteinExistence type="predicted"/>
<organism evidence="2 3">
    <name type="scientific">Dryococelus australis</name>
    <dbReference type="NCBI Taxonomy" id="614101"/>
    <lineage>
        <taxon>Eukaryota</taxon>
        <taxon>Metazoa</taxon>
        <taxon>Ecdysozoa</taxon>
        <taxon>Arthropoda</taxon>
        <taxon>Hexapoda</taxon>
        <taxon>Insecta</taxon>
        <taxon>Pterygota</taxon>
        <taxon>Neoptera</taxon>
        <taxon>Polyneoptera</taxon>
        <taxon>Phasmatodea</taxon>
        <taxon>Verophasmatodea</taxon>
        <taxon>Anareolatae</taxon>
        <taxon>Phasmatidae</taxon>
        <taxon>Eurycanthinae</taxon>
        <taxon>Dryococelus</taxon>
    </lineage>
</organism>
<dbReference type="Pfam" id="PF13843">
    <property type="entry name" value="DDE_Tnp_1_7"/>
    <property type="match status" value="1"/>
</dbReference>
<dbReference type="PANTHER" id="PTHR46599">
    <property type="entry name" value="PIGGYBAC TRANSPOSABLE ELEMENT-DERIVED PROTEIN 4"/>
    <property type="match status" value="1"/>
</dbReference>
<protein>
    <recommendedName>
        <fullName evidence="1">PiggyBac transposable element-derived protein domain-containing protein</fullName>
    </recommendedName>
</protein>
<dbReference type="InterPro" id="IPR029526">
    <property type="entry name" value="PGBD"/>
</dbReference>
<gene>
    <name evidence="2" type="ORF">PR048_019926</name>
</gene>
<feature type="domain" description="PiggyBac transposable element-derived protein" evidence="1">
    <location>
        <begin position="34"/>
        <end position="214"/>
    </location>
</feature>
<evidence type="ECO:0000313" key="3">
    <source>
        <dbReference type="Proteomes" id="UP001159363"/>
    </source>
</evidence>